<feature type="compositionally biased region" description="Gly residues" evidence="4">
    <location>
        <begin position="233"/>
        <end position="242"/>
    </location>
</feature>
<evidence type="ECO:0000256" key="2">
    <source>
        <dbReference type="ARBA" id="ARBA00022862"/>
    </source>
</evidence>
<feature type="domain" description="Thioredoxin" evidence="5">
    <location>
        <begin position="10"/>
        <end position="159"/>
    </location>
</feature>
<dbReference type="AlphaFoldDB" id="A0A6J4Q2L3"/>
<dbReference type="Pfam" id="PF00578">
    <property type="entry name" value="AhpC-TSA"/>
    <property type="match status" value="1"/>
</dbReference>
<evidence type="ECO:0000256" key="1">
    <source>
        <dbReference type="ARBA" id="ARBA00022559"/>
    </source>
</evidence>
<feature type="compositionally biased region" description="Basic and acidic residues" evidence="4">
    <location>
        <begin position="196"/>
        <end position="228"/>
    </location>
</feature>
<accession>A0A6J4Q2L3</accession>
<dbReference type="InterPro" id="IPR050455">
    <property type="entry name" value="Tpx_Peroxidase_subfamily"/>
</dbReference>
<reference evidence="6" key="1">
    <citation type="submission" date="2020-02" db="EMBL/GenBank/DDBJ databases">
        <authorList>
            <person name="Meier V. D."/>
        </authorList>
    </citation>
    <scope>NUCLEOTIDE SEQUENCE</scope>
    <source>
        <strain evidence="6">AVDCRST_MAG37</strain>
    </source>
</reference>
<evidence type="ECO:0000256" key="3">
    <source>
        <dbReference type="ARBA" id="ARBA00023284"/>
    </source>
</evidence>
<evidence type="ECO:0000256" key="4">
    <source>
        <dbReference type="SAM" id="MobiDB-lite"/>
    </source>
</evidence>
<protein>
    <recommendedName>
        <fullName evidence="5">Thioredoxin domain-containing protein</fullName>
    </recommendedName>
</protein>
<dbReference type="InterPro" id="IPR036249">
    <property type="entry name" value="Thioredoxin-like_sf"/>
</dbReference>
<dbReference type="GO" id="GO:0004601">
    <property type="term" value="F:peroxidase activity"/>
    <property type="evidence" value="ECO:0007669"/>
    <property type="project" value="UniProtKB-KW"/>
</dbReference>
<feature type="region of interest" description="Disordered" evidence="4">
    <location>
        <begin position="155"/>
        <end position="242"/>
    </location>
</feature>
<keyword evidence="1" id="KW-0575">Peroxidase</keyword>
<dbReference type="InterPro" id="IPR013766">
    <property type="entry name" value="Thioredoxin_domain"/>
</dbReference>
<evidence type="ECO:0000313" key="6">
    <source>
        <dbReference type="EMBL" id="CAA9432915.1"/>
    </source>
</evidence>
<dbReference type="PANTHER" id="PTHR43110">
    <property type="entry name" value="THIOL PEROXIDASE"/>
    <property type="match status" value="1"/>
</dbReference>
<dbReference type="InterPro" id="IPR000866">
    <property type="entry name" value="AhpC/TSA"/>
</dbReference>
<evidence type="ECO:0000259" key="5">
    <source>
        <dbReference type="PROSITE" id="PS51352"/>
    </source>
</evidence>
<dbReference type="PANTHER" id="PTHR43110:SF1">
    <property type="entry name" value="THIOL PEROXIDASE"/>
    <property type="match status" value="1"/>
</dbReference>
<dbReference type="EMBL" id="CADCVD010000029">
    <property type="protein sequence ID" value="CAA9432915.1"/>
    <property type="molecule type" value="Genomic_DNA"/>
</dbReference>
<proteinExistence type="predicted"/>
<keyword evidence="2" id="KW-0049">Antioxidant</keyword>
<keyword evidence="3" id="KW-0676">Redox-active center</keyword>
<gene>
    <name evidence="6" type="ORF">AVDCRST_MAG37-669</name>
</gene>
<dbReference type="Gene3D" id="3.40.30.10">
    <property type="entry name" value="Glutaredoxin"/>
    <property type="match status" value="1"/>
</dbReference>
<name>A0A6J4Q2L3_9ACTN</name>
<dbReference type="SUPFAM" id="SSF52833">
    <property type="entry name" value="Thioredoxin-like"/>
    <property type="match status" value="1"/>
</dbReference>
<keyword evidence="1" id="KW-0560">Oxidoreductase</keyword>
<sequence length="242" mass="26253">MARTKQRTVPEVGAEAPEFHLPSAQGGQLRLSMRTARGPVVVVFYSGGWSEEDVRSFKDLAAKEEEINMAAGSLVGIGFVEPTEARDFVRETGIKSYVLYDYSGVATREYGLLEKDKEHGQYARPATFIVDSDHKISHAWVGERPKAEEVLAKVSEITGLPKPAEEETADGEPGEEKPKRGRAGKAGEDNADESGTGERKKLSPEEREKRRAERQAARKGGEAKEAGGKPENGQGGEKAAGE</sequence>
<organism evidence="6">
    <name type="scientific">uncultured Rubrobacteraceae bacterium</name>
    <dbReference type="NCBI Taxonomy" id="349277"/>
    <lineage>
        <taxon>Bacteria</taxon>
        <taxon>Bacillati</taxon>
        <taxon>Actinomycetota</taxon>
        <taxon>Rubrobacteria</taxon>
        <taxon>Rubrobacterales</taxon>
        <taxon>Rubrobacteraceae</taxon>
        <taxon>environmental samples</taxon>
    </lineage>
</organism>
<dbReference type="PROSITE" id="PS51352">
    <property type="entry name" value="THIOREDOXIN_2"/>
    <property type="match status" value="1"/>
</dbReference>